<dbReference type="EMBL" id="MLFU01000072">
    <property type="protein sequence ID" value="KAK1486415.1"/>
    <property type="molecule type" value="Genomic_DNA"/>
</dbReference>
<dbReference type="RefSeq" id="XP_060377166.1">
    <property type="nucleotide sequence ID" value="XM_060528147.1"/>
</dbReference>
<keyword evidence="3" id="KW-1185">Reference proteome</keyword>
<accession>A0ABQ9QVI8</accession>
<organism evidence="2 3">
    <name type="scientific">Colletotrichum tamarilloi</name>
    <dbReference type="NCBI Taxonomy" id="1209934"/>
    <lineage>
        <taxon>Eukaryota</taxon>
        <taxon>Fungi</taxon>
        <taxon>Dikarya</taxon>
        <taxon>Ascomycota</taxon>
        <taxon>Pezizomycotina</taxon>
        <taxon>Sordariomycetes</taxon>
        <taxon>Hypocreomycetidae</taxon>
        <taxon>Glomerellales</taxon>
        <taxon>Glomerellaceae</taxon>
        <taxon>Colletotrichum</taxon>
        <taxon>Colletotrichum acutatum species complex</taxon>
    </lineage>
</organism>
<dbReference type="Proteomes" id="UP001227543">
    <property type="component" value="Unassembled WGS sequence"/>
</dbReference>
<name>A0ABQ9QVI8_9PEZI</name>
<feature type="non-terminal residue" evidence="2">
    <location>
        <position position="1"/>
    </location>
</feature>
<protein>
    <submittedName>
        <fullName evidence="2">Uncharacterized protein</fullName>
    </submittedName>
</protein>
<evidence type="ECO:0000313" key="3">
    <source>
        <dbReference type="Proteomes" id="UP001227543"/>
    </source>
</evidence>
<gene>
    <name evidence="2" type="ORF">CTAM01_12140</name>
</gene>
<feature type="compositionally biased region" description="Low complexity" evidence="1">
    <location>
        <begin position="83"/>
        <end position="92"/>
    </location>
</feature>
<feature type="region of interest" description="Disordered" evidence="1">
    <location>
        <begin position="68"/>
        <end position="112"/>
    </location>
</feature>
<evidence type="ECO:0000313" key="2">
    <source>
        <dbReference type="EMBL" id="KAK1486415.1"/>
    </source>
</evidence>
<reference evidence="2 3" key="1">
    <citation type="submission" date="2016-10" db="EMBL/GenBank/DDBJ databases">
        <title>The genome sequence of Colletotrichum fioriniae PJ7.</title>
        <authorList>
            <person name="Baroncelli R."/>
        </authorList>
    </citation>
    <scope>NUCLEOTIDE SEQUENCE [LARGE SCALE GENOMIC DNA]</scope>
    <source>
        <strain evidence="2 3">Tom-12</strain>
    </source>
</reference>
<feature type="compositionally biased region" description="Basic residues" evidence="1">
    <location>
        <begin position="17"/>
        <end position="33"/>
    </location>
</feature>
<feature type="region of interest" description="Disordered" evidence="1">
    <location>
        <begin position="1"/>
        <end position="43"/>
    </location>
</feature>
<dbReference type="GeneID" id="85412385"/>
<comment type="caution">
    <text evidence="2">The sequence shown here is derived from an EMBL/GenBank/DDBJ whole genome shotgun (WGS) entry which is preliminary data.</text>
</comment>
<proteinExistence type="predicted"/>
<evidence type="ECO:0000256" key="1">
    <source>
        <dbReference type="SAM" id="MobiDB-lite"/>
    </source>
</evidence>
<feature type="compositionally biased region" description="Basic residues" evidence="1">
    <location>
        <begin position="71"/>
        <end position="82"/>
    </location>
</feature>
<sequence>LPRQGVTGGNPQQQQRRPPHTPHARRPHAHSHTPRPLTPDRHQHCTDLSLSCPLPSCPSHAQLCISLPPTSRHRRRQRRLRLRQTTTTATDNRPPPIDDTGKSSTPSINIDNHPRDIPGLSILPFRHPHFPSRALRLSHALIRHSQPPTTTLGSRYVRCVLPPSIASNLASDRRLTTTTQ</sequence>